<accession>A0A9N9K9Q8</accession>
<organism evidence="9 10">
    <name type="scientific">Dentiscutata erythropus</name>
    <dbReference type="NCBI Taxonomy" id="1348616"/>
    <lineage>
        <taxon>Eukaryota</taxon>
        <taxon>Fungi</taxon>
        <taxon>Fungi incertae sedis</taxon>
        <taxon>Mucoromycota</taxon>
        <taxon>Glomeromycotina</taxon>
        <taxon>Glomeromycetes</taxon>
        <taxon>Diversisporales</taxon>
        <taxon>Gigasporaceae</taxon>
        <taxon>Dentiscutata</taxon>
    </lineage>
</organism>
<keyword evidence="10" id="KW-1185">Reference proteome</keyword>
<dbReference type="EC" id="2.7.4.25" evidence="1"/>
<keyword evidence="5" id="KW-0067">ATP-binding</keyword>
<dbReference type="EMBL" id="CAJVPY010051047">
    <property type="protein sequence ID" value="CAG8814192.1"/>
    <property type="molecule type" value="Genomic_DNA"/>
</dbReference>
<evidence type="ECO:0000256" key="2">
    <source>
        <dbReference type="ARBA" id="ARBA00022679"/>
    </source>
</evidence>
<reference evidence="9" key="1">
    <citation type="submission" date="2021-06" db="EMBL/GenBank/DDBJ databases">
        <authorList>
            <person name="Kallberg Y."/>
            <person name="Tangrot J."/>
            <person name="Rosling A."/>
        </authorList>
    </citation>
    <scope>NUCLEOTIDE SEQUENCE</scope>
    <source>
        <strain evidence="9">MA453B</strain>
    </source>
</reference>
<dbReference type="OrthoDB" id="10263145at2759"/>
<proteinExistence type="predicted"/>
<comment type="caution">
    <text evidence="9">The sequence shown here is derived from an EMBL/GenBank/DDBJ whole genome shotgun (WGS) entry which is preliminary data.</text>
</comment>
<dbReference type="Gene3D" id="3.40.50.300">
    <property type="entry name" value="P-loop containing nucleotide triphosphate hydrolases"/>
    <property type="match status" value="1"/>
</dbReference>
<evidence type="ECO:0000256" key="6">
    <source>
        <dbReference type="ARBA" id="ARBA00047615"/>
    </source>
</evidence>
<dbReference type="Proteomes" id="UP000789405">
    <property type="component" value="Unassembled WGS sequence"/>
</dbReference>
<evidence type="ECO:0000259" key="8">
    <source>
        <dbReference type="Pfam" id="PF02224"/>
    </source>
</evidence>
<protein>
    <recommendedName>
        <fullName evidence="1">(d)CMP kinase</fullName>
        <ecNumber evidence="1">2.7.4.25</ecNumber>
    </recommendedName>
</protein>
<comment type="catalytic activity">
    <reaction evidence="7">
        <text>CMP + ATP = CDP + ADP</text>
        <dbReference type="Rhea" id="RHEA:11600"/>
        <dbReference type="ChEBI" id="CHEBI:30616"/>
        <dbReference type="ChEBI" id="CHEBI:58069"/>
        <dbReference type="ChEBI" id="CHEBI:60377"/>
        <dbReference type="ChEBI" id="CHEBI:456216"/>
        <dbReference type="EC" id="2.7.4.25"/>
    </reaction>
</comment>
<keyword evidence="4" id="KW-0418">Kinase</keyword>
<feature type="non-terminal residue" evidence="9">
    <location>
        <position position="224"/>
    </location>
</feature>
<comment type="catalytic activity">
    <reaction evidence="6">
        <text>dCMP + ATP = dCDP + ADP</text>
        <dbReference type="Rhea" id="RHEA:25094"/>
        <dbReference type="ChEBI" id="CHEBI:30616"/>
        <dbReference type="ChEBI" id="CHEBI:57566"/>
        <dbReference type="ChEBI" id="CHEBI:58593"/>
        <dbReference type="ChEBI" id="CHEBI:456216"/>
        <dbReference type="EC" id="2.7.4.25"/>
    </reaction>
</comment>
<dbReference type="GO" id="GO:0005524">
    <property type="term" value="F:ATP binding"/>
    <property type="evidence" value="ECO:0007669"/>
    <property type="project" value="UniProtKB-KW"/>
</dbReference>
<dbReference type="Pfam" id="PF02224">
    <property type="entry name" value="Cytidylate_kin"/>
    <property type="match status" value="1"/>
</dbReference>
<dbReference type="GO" id="GO:0006139">
    <property type="term" value="P:nucleobase-containing compound metabolic process"/>
    <property type="evidence" value="ECO:0007669"/>
    <property type="project" value="InterPro"/>
</dbReference>
<evidence type="ECO:0000256" key="7">
    <source>
        <dbReference type="ARBA" id="ARBA00048478"/>
    </source>
</evidence>
<dbReference type="InterPro" id="IPR027417">
    <property type="entry name" value="P-loop_NTPase"/>
</dbReference>
<evidence type="ECO:0000256" key="1">
    <source>
        <dbReference type="ARBA" id="ARBA00012906"/>
    </source>
</evidence>
<dbReference type="InterPro" id="IPR011994">
    <property type="entry name" value="Cytidylate_kinase_dom"/>
</dbReference>
<evidence type="ECO:0000313" key="10">
    <source>
        <dbReference type="Proteomes" id="UP000789405"/>
    </source>
</evidence>
<evidence type="ECO:0000256" key="4">
    <source>
        <dbReference type="ARBA" id="ARBA00022777"/>
    </source>
</evidence>
<evidence type="ECO:0000256" key="5">
    <source>
        <dbReference type="ARBA" id="ARBA00022840"/>
    </source>
</evidence>
<name>A0A9N9K9Q8_9GLOM</name>
<sequence length="224" mass="26396">YYNINSTNFNRHTYDTLINCSNSSIFSSLDISQKASELSKDGEIRSLINQEIKKLTKEKRFVVVGRDVTTNKILLSADFETRLGRHVMQLVDENPQNILYDVITLKRTFDQVEELFTMIIMIKKDYNYYLDLSNWQLNTEVDEDAYVEAFPLLSDRIKFIQDLKNYYEARKTVFSRIERILPKEKDHESFDEIQEWRTTTLQGPKSGAKIALDKLEHYEKKLNG</sequence>
<dbReference type="AlphaFoldDB" id="A0A9N9K9Q8"/>
<dbReference type="GO" id="GO:0036431">
    <property type="term" value="F:dCMP kinase activity"/>
    <property type="evidence" value="ECO:0007669"/>
    <property type="project" value="InterPro"/>
</dbReference>
<gene>
    <name evidence="9" type="ORF">DERYTH_LOCUS25917</name>
</gene>
<keyword evidence="2" id="KW-0808">Transferase</keyword>
<feature type="non-terminal residue" evidence="9">
    <location>
        <position position="1"/>
    </location>
</feature>
<keyword evidence="3" id="KW-0547">Nucleotide-binding</keyword>
<feature type="domain" description="Cytidylate kinase" evidence="8">
    <location>
        <begin position="22"/>
        <end position="102"/>
    </location>
</feature>
<evidence type="ECO:0000313" key="9">
    <source>
        <dbReference type="EMBL" id="CAG8814192.1"/>
    </source>
</evidence>
<evidence type="ECO:0000256" key="3">
    <source>
        <dbReference type="ARBA" id="ARBA00022741"/>
    </source>
</evidence>